<feature type="compositionally biased region" description="Basic and acidic residues" evidence="1">
    <location>
        <begin position="260"/>
        <end position="270"/>
    </location>
</feature>
<proteinExistence type="predicted"/>
<evidence type="ECO:0000313" key="3">
    <source>
        <dbReference type="Proteomes" id="UP000275267"/>
    </source>
</evidence>
<dbReference type="Proteomes" id="UP000275267">
    <property type="component" value="Unassembled WGS sequence"/>
</dbReference>
<feature type="compositionally biased region" description="Polar residues" evidence="1">
    <location>
        <begin position="235"/>
        <end position="248"/>
    </location>
</feature>
<keyword evidence="3" id="KW-1185">Reference proteome</keyword>
<comment type="caution">
    <text evidence="2">The sequence shown here is derived from an EMBL/GenBank/DDBJ whole genome shotgun (WGS) entry which is preliminary data.</text>
</comment>
<dbReference type="AlphaFoldDB" id="A0A3L6Q769"/>
<feature type="region of interest" description="Disordered" evidence="1">
    <location>
        <begin position="114"/>
        <end position="271"/>
    </location>
</feature>
<reference evidence="3" key="1">
    <citation type="journal article" date="2019" name="Nat. Commun.">
        <title>The genome of broomcorn millet.</title>
        <authorList>
            <person name="Zou C."/>
            <person name="Miki D."/>
            <person name="Li D."/>
            <person name="Tang Q."/>
            <person name="Xiao L."/>
            <person name="Rajput S."/>
            <person name="Deng P."/>
            <person name="Jia W."/>
            <person name="Huang R."/>
            <person name="Zhang M."/>
            <person name="Sun Y."/>
            <person name="Hu J."/>
            <person name="Fu X."/>
            <person name="Schnable P.S."/>
            <person name="Li F."/>
            <person name="Zhang H."/>
            <person name="Feng B."/>
            <person name="Zhu X."/>
            <person name="Liu R."/>
            <person name="Schnable J.C."/>
            <person name="Zhu J.-K."/>
            <person name="Zhang H."/>
        </authorList>
    </citation>
    <scope>NUCLEOTIDE SEQUENCE [LARGE SCALE GENOMIC DNA]</scope>
</reference>
<feature type="region of interest" description="Disordered" evidence="1">
    <location>
        <begin position="1"/>
        <end position="47"/>
    </location>
</feature>
<evidence type="ECO:0000256" key="1">
    <source>
        <dbReference type="SAM" id="MobiDB-lite"/>
    </source>
</evidence>
<protein>
    <submittedName>
        <fullName evidence="2">Uncharacterized protein</fullName>
    </submittedName>
</protein>
<feature type="compositionally biased region" description="Low complexity" evidence="1">
    <location>
        <begin position="126"/>
        <end position="137"/>
    </location>
</feature>
<feature type="compositionally biased region" description="Basic and acidic residues" evidence="1">
    <location>
        <begin position="217"/>
        <end position="231"/>
    </location>
</feature>
<feature type="compositionally biased region" description="Low complexity" evidence="1">
    <location>
        <begin position="194"/>
        <end position="210"/>
    </location>
</feature>
<organism evidence="2 3">
    <name type="scientific">Panicum miliaceum</name>
    <name type="common">Proso millet</name>
    <name type="synonym">Broomcorn millet</name>
    <dbReference type="NCBI Taxonomy" id="4540"/>
    <lineage>
        <taxon>Eukaryota</taxon>
        <taxon>Viridiplantae</taxon>
        <taxon>Streptophyta</taxon>
        <taxon>Embryophyta</taxon>
        <taxon>Tracheophyta</taxon>
        <taxon>Spermatophyta</taxon>
        <taxon>Magnoliopsida</taxon>
        <taxon>Liliopsida</taxon>
        <taxon>Poales</taxon>
        <taxon>Poaceae</taxon>
        <taxon>PACMAD clade</taxon>
        <taxon>Panicoideae</taxon>
        <taxon>Panicodae</taxon>
        <taxon>Paniceae</taxon>
        <taxon>Panicinae</taxon>
        <taxon>Panicum</taxon>
        <taxon>Panicum sect. Panicum</taxon>
    </lineage>
</organism>
<name>A0A3L6Q769_PANMI</name>
<evidence type="ECO:0000313" key="2">
    <source>
        <dbReference type="EMBL" id="RLM70340.1"/>
    </source>
</evidence>
<gene>
    <name evidence="2" type="ORF">C2845_PM17G06320</name>
</gene>
<dbReference type="EMBL" id="PQIB02000014">
    <property type="protein sequence ID" value="RLM70340.1"/>
    <property type="molecule type" value="Genomic_DNA"/>
</dbReference>
<feature type="compositionally biased region" description="Basic and acidic residues" evidence="1">
    <location>
        <begin position="1"/>
        <end position="20"/>
    </location>
</feature>
<sequence length="294" mass="31286">MAAAARRDTATTIEAADRRGQGPTAEAVGHATPRRGARSLSRHRPLLPLARRSAGPCSLCSPTLAEPPRRGPAVPLGCRCRPSRPRLPAAAPAVAPPAVQAPVPRFARRAAAAPYCSRARRHGRPRAPALRPAAVPRPAGPAQPRPSRSRAGHVWPPCPVPLVGEGSEGASSPPRPATPPHGGTPQGRPPLRPAAPARCRISRGPRSAAGRARRWRREREDDKGGEERGDPDSGLVSSNREGLFQNGQGPKGSIPSISRSDGRPSRDPTAKKMAVTWIHDMDLFRPGFVVRRYD</sequence>
<accession>A0A3L6Q769</accession>
<feature type="compositionally biased region" description="Basic residues" evidence="1">
    <location>
        <begin position="32"/>
        <end position="45"/>
    </location>
</feature>